<dbReference type="Proteomes" id="UP000253792">
    <property type="component" value="Unassembled WGS sequence"/>
</dbReference>
<reference evidence="1 2" key="1">
    <citation type="journal article" date="2018" name="Elife">
        <title>Discovery and characterization of a prevalent human gut bacterial enzyme sufficient for the inactivation of a family of plant toxins.</title>
        <authorList>
            <person name="Koppel N."/>
            <person name="Bisanz J.E."/>
            <person name="Pandelia M.E."/>
            <person name="Turnbaugh P.J."/>
            <person name="Balskus E.P."/>
        </authorList>
    </citation>
    <scope>NUCLEOTIDE SEQUENCE [LARGE SCALE GENOMIC DNA]</scope>
    <source>
        <strain evidence="2">anaerobia AP69FAA</strain>
    </source>
</reference>
<dbReference type="RefSeq" id="WP_114619918.1">
    <property type="nucleotide sequence ID" value="NZ_DBFBEK010000009.1"/>
</dbReference>
<name>A0A369LE70_9ACTN</name>
<evidence type="ECO:0000313" key="1">
    <source>
        <dbReference type="EMBL" id="RDB57392.1"/>
    </source>
</evidence>
<dbReference type="AlphaFoldDB" id="A0A369LE70"/>
<protein>
    <submittedName>
        <fullName evidence="1">Uncharacterized protein</fullName>
    </submittedName>
</protein>
<gene>
    <name evidence="1" type="ORF">C1880_00755</name>
</gene>
<accession>A0A369LE70</accession>
<dbReference type="OrthoDB" id="3199437at2"/>
<keyword evidence="2" id="KW-1185">Reference proteome</keyword>
<proteinExistence type="predicted"/>
<organism evidence="1 2">
    <name type="scientific">Senegalimassilia anaerobia</name>
    <dbReference type="NCBI Taxonomy" id="1473216"/>
    <lineage>
        <taxon>Bacteria</taxon>
        <taxon>Bacillati</taxon>
        <taxon>Actinomycetota</taxon>
        <taxon>Coriobacteriia</taxon>
        <taxon>Coriobacteriales</taxon>
        <taxon>Coriobacteriaceae</taxon>
        <taxon>Senegalimassilia</taxon>
    </lineage>
</organism>
<comment type="caution">
    <text evidence="1">The sequence shown here is derived from an EMBL/GenBank/DDBJ whole genome shotgun (WGS) entry which is preliminary data.</text>
</comment>
<sequence length="297" mass="32708">MAAKQYELDSSVLDWYRDFCPRNSFQVWTRPDITFADVVVGMANGVDLNDLIGSNSEIFGNIVLAKLAEITGESYETVSNVCHEAPMNSDFIGEDELRLIEAAKLVIEPRSRRISTVDIDFGKAFAIANHAMLNEVMSSLDDPVLYGIAERVLPNLEWRTDSIAIDAINTVYCDRHAEHYNLEAVRSHATELFAACQVQLAFIQADFVLQALDCAKPTTDKMHFESVYTSHPFSRRYILACCLGAFTHPRFAVAREAVADIEKRSNAKNSPTNIVAAAKKAASANVSADGAGSGKHI</sequence>
<dbReference type="EMBL" id="PPTP01000001">
    <property type="protein sequence ID" value="RDB57392.1"/>
    <property type="molecule type" value="Genomic_DNA"/>
</dbReference>
<evidence type="ECO:0000313" key="2">
    <source>
        <dbReference type="Proteomes" id="UP000253792"/>
    </source>
</evidence>